<gene>
    <name evidence="4" type="ORF">HNP81_000949</name>
</gene>
<keyword evidence="1" id="KW-0238">DNA-binding</keyword>
<dbReference type="SMART" id="SM00530">
    <property type="entry name" value="HTH_XRE"/>
    <property type="match status" value="1"/>
</dbReference>
<dbReference type="InterPro" id="IPR010982">
    <property type="entry name" value="Lambda_DNA-bd_dom_sf"/>
</dbReference>
<dbReference type="PROSITE" id="PS51500">
    <property type="entry name" value="SIN"/>
    <property type="match status" value="1"/>
</dbReference>
<keyword evidence="5" id="KW-1185">Reference proteome</keyword>
<evidence type="ECO:0000313" key="5">
    <source>
        <dbReference type="Proteomes" id="UP000626697"/>
    </source>
</evidence>
<dbReference type="EMBL" id="JACJHX010000002">
    <property type="protein sequence ID" value="MBA9025666.1"/>
    <property type="molecule type" value="Genomic_DNA"/>
</dbReference>
<dbReference type="PANTHER" id="PTHR46797">
    <property type="entry name" value="HTH-TYPE TRANSCRIPTIONAL REGULATOR"/>
    <property type="match status" value="1"/>
</dbReference>
<evidence type="ECO:0000259" key="3">
    <source>
        <dbReference type="PROSITE" id="PS51500"/>
    </source>
</evidence>
<dbReference type="InterPro" id="IPR001387">
    <property type="entry name" value="Cro/C1-type_HTH"/>
</dbReference>
<dbReference type="Gene3D" id="1.10.260.40">
    <property type="entry name" value="lambda repressor-like DNA-binding domains"/>
    <property type="match status" value="1"/>
</dbReference>
<feature type="domain" description="HTH cro/C1-type" evidence="2">
    <location>
        <begin position="6"/>
        <end position="61"/>
    </location>
</feature>
<dbReference type="SUPFAM" id="SSF47413">
    <property type="entry name" value="lambda repressor-like DNA-binding domains"/>
    <property type="match status" value="1"/>
</dbReference>
<dbReference type="Proteomes" id="UP000626697">
    <property type="component" value="Unassembled WGS sequence"/>
</dbReference>
<organism evidence="4 5">
    <name type="scientific">Peribacillus huizhouensis</name>
    <dbReference type="NCBI Taxonomy" id="1501239"/>
    <lineage>
        <taxon>Bacteria</taxon>
        <taxon>Bacillati</taxon>
        <taxon>Bacillota</taxon>
        <taxon>Bacilli</taxon>
        <taxon>Bacillales</taxon>
        <taxon>Bacillaceae</taxon>
        <taxon>Peribacillus</taxon>
    </lineage>
</organism>
<sequence length="112" mass="13253">MIGENIVKIRKRRGYSLSKLAELTNISKSYLSNIERNLNKNPSLQIMLKIAAVLNVDLETLLKTDKDEDTYIEKEWVDFVKELKELGVEKKEIKQYRTLIEFIKWQNQHSKN</sequence>
<comment type="caution">
    <text evidence="4">The sequence shown here is derived from an EMBL/GenBank/DDBJ whole genome shotgun (WGS) entry which is preliminary data.</text>
</comment>
<protein>
    <submittedName>
        <fullName evidence="4">XRE family transcriptional regulator of biofilm formation</fullName>
    </submittedName>
</protein>
<feature type="domain" description="Sin" evidence="3">
    <location>
        <begin position="63"/>
        <end position="101"/>
    </location>
</feature>
<dbReference type="InterPro" id="IPR010981">
    <property type="entry name" value="SinR/SinI_dimer_dom"/>
</dbReference>
<evidence type="ECO:0000313" key="4">
    <source>
        <dbReference type="EMBL" id="MBA9025666.1"/>
    </source>
</evidence>
<evidence type="ECO:0000259" key="2">
    <source>
        <dbReference type="PROSITE" id="PS50943"/>
    </source>
</evidence>
<dbReference type="PANTHER" id="PTHR46797:SF1">
    <property type="entry name" value="METHYLPHOSPHONATE SYNTHASE"/>
    <property type="match status" value="1"/>
</dbReference>
<proteinExistence type="predicted"/>
<accession>A0ABR6CKT2</accession>
<dbReference type="PROSITE" id="PS50943">
    <property type="entry name" value="HTH_CROC1"/>
    <property type="match status" value="1"/>
</dbReference>
<dbReference type="InterPro" id="IPR050807">
    <property type="entry name" value="TransReg_Diox_bact_type"/>
</dbReference>
<dbReference type="RefSeq" id="WP_182501729.1">
    <property type="nucleotide sequence ID" value="NZ_JACJHX010000002.1"/>
</dbReference>
<reference evidence="4 5" key="1">
    <citation type="submission" date="2020-08" db="EMBL/GenBank/DDBJ databases">
        <title>Genomic Encyclopedia of Type Strains, Phase IV (KMG-IV): sequencing the most valuable type-strain genomes for metagenomic binning, comparative biology and taxonomic classification.</title>
        <authorList>
            <person name="Goeker M."/>
        </authorList>
    </citation>
    <scope>NUCLEOTIDE SEQUENCE [LARGE SCALE GENOMIC DNA]</scope>
    <source>
        <strain evidence="4 5">DSM 105481</strain>
    </source>
</reference>
<dbReference type="Pfam" id="PF01381">
    <property type="entry name" value="HTH_3"/>
    <property type="match status" value="1"/>
</dbReference>
<dbReference type="CDD" id="cd00093">
    <property type="entry name" value="HTH_XRE"/>
    <property type="match status" value="1"/>
</dbReference>
<name>A0ABR6CKT2_9BACI</name>
<evidence type="ECO:0000256" key="1">
    <source>
        <dbReference type="ARBA" id="ARBA00023125"/>
    </source>
</evidence>